<proteinExistence type="predicted"/>
<reference evidence="3" key="1">
    <citation type="submission" date="2016-06" db="EMBL/GenBank/DDBJ databases">
        <title>Parallel loss of symbiosis genes in relatives of nitrogen-fixing non-legume Parasponia.</title>
        <authorList>
            <person name="Van Velzen R."/>
            <person name="Holmer R."/>
            <person name="Bu F."/>
            <person name="Rutten L."/>
            <person name="Van Zeijl A."/>
            <person name="Liu W."/>
            <person name="Santuari L."/>
            <person name="Cao Q."/>
            <person name="Sharma T."/>
            <person name="Shen D."/>
            <person name="Roswanjaya Y."/>
            <person name="Wardhani T."/>
            <person name="Kalhor M.S."/>
            <person name="Jansen J."/>
            <person name="Van den Hoogen J."/>
            <person name="Gungor B."/>
            <person name="Hartog M."/>
            <person name="Hontelez J."/>
            <person name="Verver J."/>
            <person name="Yang W.-C."/>
            <person name="Schijlen E."/>
            <person name="Repin R."/>
            <person name="Schilthuizen M."/>
            <person name="Schranz E."/>
            <person name="Heidstra R."/>
            <person name="Miyata K."/>
            <person name="Fedorova E."/>
            <person name="Kohlen W."/>
            <person name="Bisseling T."/>
            <person name="Smit S."/>
            <person name="Geurts R."/>
        </authorList>
    </citation>
    <scope>NUCLEOTIDE SEQUENCE [LARGE SCALE GENOMIC DNA]</scope>
    <source>
        <strain evidence="3">cv. RG33-2</strain>
    </source>
</reference>
<keyword evidence="3" id="KW-1185">Reference proteome</keyword>
<accession>A0A2P5F055</accession>
<name>A0A2P5F055_TREOI</name>
<evidence type="ECO:0008006" key="4">
    <source>
        <dbReference type="Google" id="ProtNLM"/>
    </source>
</evidence>
<evidence type="ECO:0000313" key="2">
    <source>
        <dbReference type="EMBL" id="PON91163.1"/>
    </source>
</evidence>
<protein>
    <recommendedName>
        <fullName evidence="4">Transmembrane protein</fullName>
    </recommendedName>
</protein>
<keyword evidence="1" id="KW-0472">Membrane</keyword>
<dbReference type="InParanoid" id="A0A2P5F055"/>
<feature type="transmembrane region" description="Helical" evidence="1">
    <location>
        <begin position="63"/>
        <end position="86"/>
    </location>
</feature>
<evidence type="ECO:0000256" key="1">
    <source>
        <dbReference type="SAM" id="Phobius"/>
    </source>
</evidence>
<feature type="transmembrane region" description="Helical" evidence="1">
    <location>
        <begin position="34"/>
        <end position="51"/>
    </location>
</feature>
<sequence length="100" mass="11917">MRWNKARIKCLFPKRNRNVSLIFRISKRGLNSTTWSYILVEFTLISMITFCHQFSICFSFCSCYCFVLFVTPAIMLFSAIISYLYLFSLRICTLLEIWLL</sequence>
<evidence type="ECO:0000313" key="3">
    <source>
        <dbReference type="Proteomes" id="UP000237000"/>
    </source>
</evidence>
<comment type="caution">
    <text evidence="2">The sequence shown here is derived from an EMBL/GenBank/DDBJ whole genome shotgun (WGS) entry which is preliminary data.</text>
</comment>
<dbReference type="AlphaFoldDB" id="A0A2P5F055"/>
<dbReference type="EMBL" id="JXTC01000076">
    <property type="protein sequence ID" value="PON91163.1"/>
    <property type="molecule type" value="Genomic_DNA"/>
</dbReference>
<keyword evidence="1" id="KW-1133">Transmembrane helix</keyword>
<gene>
    <name evidence="2" type="ORF">TorRG33x02_129790</name>
</gene>
<keyword evidence="1" id="KW-0812">Transmembrane</keyword>
<organism evidence="2 3">
    <name type="scientific">Trema orientale</name>
    <name type="common">Charcoal tree</name>
    <name type="synonym">Celtis orientalis</name>
    <dbReference type="NCBI Taxonomy" id="63057"/>
    <lineage>
        <taxon>Eukaryota</taxon>
        <taxon>Viridiplantae</taxon>
        <taxon>Streptophyta</taxon>
        <taxon>Embryophyta</taxon>
        <taxon>Tracheophyta</taxon>
        <taxon>Spermatophyta</taxon>
        <taxon>Magnoliopsida</taxon>
        <taxon>eudicotyledons</taxon>
        <taxon>Gunneridae</taxon>
        <taxon>Pentapetalae</taxon>
        <taxon>rosids</taxon>
        <taxon>fabids</taxon>
        <taxon>Rosales</taxon>
        <taxon>Cannabaceae</taxon>
        <taxon>Trema</taxon>
    </lineage>
</organism>
<dbReference type="Proteomes" id="UP000237000">
    <property type="component" value="Unassembled WGS sequence"/>
</dbReference>
<dbReference type="OrthoDB" id="10425080at2759"/>